<accession>A0ABT4VIF9</accession>
<evidence type="ECO:0000313" key="2">
    <source>
        <dbReference type="Proteomes" id="UP001148313"/>
    </source>
</evidence>
<comment type="caution">
    <text evidence="1">The sequence shown here is derived from an EMBL/GenBank/DDBJ whole genome shotgun (WGS) entry which is preliminary data.</text>
</comment>
<evidence type="ECO:0000313" key="1">
    <source>
        <dbReference type="EMBL" id="MDA4843975.1"/>
    </source>
</evidence>
<organism evidence="1 2">
    <name type="scientific">Hoeflea poritis</name>
    <dbReference type="NCBI Taxonomy" id="2993659"/>
    <lineage>
        <taxon>Bacteria</taxon>
        <taxon>Pseudomonadati</taxon>
        <taxon>Pseudomonadota</taxon>
        <taxon>Alphaproteobacteria</taxon>
        <taxon>Hyphomicrobiales</taxon>
        <taxon>Rhizobiaceae</taxon>
        <taxon>Hoeflea</taxon>
    </lineage>
</organism>
<dbReference type="Proteomes" id="UP001148313">
    <property type="component" value="Unassembled WGS sequence"/>
</dbReference>
<protein>
    <submittedName>
        <fullName evidence="1">Uncharacterized protein</fullName>
    </submittedName>
</protein>
<gene>
    <name evidence="1" type="ORF">OOZ53_01375</name>
</gene>
<keyword evidence="2" id="KW-1185">Reference proteome</keyword>
<name>A0ABT4VIF9_9HYPH</name>
<sequence length="195" mass="21320">MTSAMTETGVCNMALDILHEGPISSIEDDEPNARRFKRNFDALRDAFLAAHPWNFAVSRASLAASADTPFFGWDYKYLLPGDCLRLLPLKEGGLFDGANIAHEIENGHILTDAPAPLKIRYVRRVAELGLWSPLAVTAFASFLAANLAHAVTGKASYAQFASGRYDNELKRARRIDGLQGSLERADTNDVIAVRG</sequence>
<reference evidence="1" key="1">
    <citation type="submission" date="2022-11" db="EMBL/GenBank/DDBJ databases">
        <title>Hoeflea poritis sp. nov., isolated from scleractinian coral Porites lutea.</title>
        <authorList>
            <person name="Zhang G."/>
            <person name="Wei Q."/>
            <person name="Cai L."/>
        </authorList>
    </citation>
    <scope>NUCLEOTIDE SEQUENCE</scope>
    <source>
        <strain evidence="1">E7-10</strain>
    </source>
</reference>
<dbReference type="RefSeq" id="WP_271087492.1">
    <property type="nucleotide sequence ID" value="NZ_JAPJZH010000001.1"/>
</dbReference>
<proteinExistence type="predicted"/>
<dbReference type="EMBL" id="JAPJZH010000001">
    <property type="protein sequence ID" value="MDA4843975.1"/>
    <property type="molecule type" value="Genomic_DNA"/>
</dbReference>